<sequence>MASDRPDILVAIDLGTTYTGVAWARPQQKEVLQSPIQIIHNWPGSSTKNEQKVHTCLIYNDDDSLSSWGYQCEDDDVGFSPSEKKQKREFFKIFLDRQTLVDAHRQGIHQAPESVAAAQTLVSDYLREIYAHVRATVELHTGIERVGWRELAVEFLFSVPTTWRSQEVVNAFKRCIADAGFGAEGARHTAAVDLTESEAAAVGTIKNSTVAFRAGDIFLSVDAGGGTTDFALMQVVEAREPFPRLSQINQVDGIGIGSTLIDRAFVSLINNRISQFPDLVERLPPDCAERLARSERFRTTKHKFGEGVYQSTCYKLPLDGVPFDLTHPGAQIQGGRIVLSREEIQSLFDPHVESIMRKIYQQLDWMQANNVNQAISYMILSGGLGSSKYVRDRIQSEMMITPHPNAHQVKVLQTPNPQLVVVKGLLLDRLQKLESPTPVIINRIARASYGVVCKTRYNPAIHFDEDIRTDPYDGEQYAIGQIDWIIRKGDSINTSAPIISRFNKKVDPKDSNRTWDSIIVISGLDRDLLPSNTRQQGAKQLCVVKSDLTGVSHSDMVKKRKARRLLIQGKKFYECMFEVRAIVAAAELRFELWFAGQRFSGNHEPIKITWDSEGMLVEA</sequence>
<accession>A0ACC0D3M5</accession>
<evidence type="ECO:0000313" key="1">
    <source>
        <dbReference type="EMBL" id="KAI6087243.1"/>
    </source>
</evidence>
<keyword evidence="2" id="KW-1185">Reference proteome</keyword>
<dbReference type="EMBL" id="MU394309">
    <property type="protein sequence ID" value="KAI6087243.1"/>
    <property type="molecule type" value="Genomic_DNA"/>
</dbReference>
<protein>
    <submittedName>
        <fullName evidence="1">Uncharacterized protein</fullName>
    </submittedName>
</protein>
<comment type="caution">
    <text evidence="1">The sequence shown here is derived from an EMBL/GenBank/DDBJ whole genome shotgun (WGS) entry which is preliminary data.</text>
</comment>
<gene>
    <name evidence="1" type="ORF">F4821DRAFT_236722</name>
</gene>
<name>A0ACC0D3M5_9PEZI</name>
<proteinExistence type="predicted"/>
<dbReference type="Proteomes" id="UP001497680">
    <property type="component" value="Unassembled WGS sequence"/>
</dbReference>
<reference evidence="1 2" key="1">
    <citation type="journal article" date="2022" name="New Phytol.">
        <title>Ecological generalism drives hyperdiversity of secondary metabolite gene clusters in xylarialean endophytes.</title>
        <authorList>
            <person name="Franco M.E.E."/>
            <person name="Wisecaver J.H."/>
            <person name="Arnold A.E."/>
            <person name="Ju Y.M."/>
            <person name="Slot J.C."/>
            <person name="Ahrendt S."/>
            <person name="Moore L.P."/>
            <person name="Eastman K.E."/>
            <person name="Scott K."/>
            <person name="Konkel Z."/>
            <person name="Mondo S.J."/>
            <person name="Kuo A."/>
            <person name="Hayes R.D."/>
            <person name="Haridas S."/>
            <person name="Andreopoulos B."/>
            <person name="Riley R."/>
            <person name="LaButti K."/>
            <person name="Pangilinan J."/>
            <person name="Lipzen A."/>
            <person name="Amirebrahimi M."/>
            <person name="Yan J."/>
            <person name="Adam C."/>
            <person name="Keymanesh K."/>
            <person name="Ng V."/>
            <person name="Louie K."/>
            <person name="Northen T."/>
            <person name="Drula E."/>
            <person name="Henrissat B."/>
            <person name="Hsieh H.M."/>
            <person name="Youens-Clark K."/>
            <person name="Lutzoni F."/>
            <person name="Miadlikowska J."/>
            <person name="Eastwood D.C."/>
            <person name="Hamelin R.C."/>
            <person name="Grigoriev I.V."/>
            <person name="U'Ren J.M."/>
        </authorList>
    </citation>
    <scope>NUCLEOTIDE SEQUENCE [LARGE SCALE GENOMIC DNA]</scope>
    <source>
        <strain evidence="1 2">ER1909</strain>
    </source>
</reference>
<evidence type="ECO:0000313" key="2">
    <source>
        <dbReference type="Proteomes" id="UP001497680"/>
    </source>
</evidence>
<organism evidence="1 2">
    <name type="scientific">Hypoxylon rubiginosum</name>
    <dbReference type="NCBI Taxonomy" id="110542"/>
    <lineage>
        <taxon>Eukaryota</taxon>
        <taxon>Fungi</taxon>
        <taxon>Dikarya</taxon>
        <taxon>Ascomycota</taxon>
        <taxon>Pezizomycotina</taxon>
        <taxon>Sordariomycetes</taxon>
        <taxon>Xylariomycetidae</taxon>
        <taxon>Xylariales</taxon>
        <taxon>Hypoxylaceae</taxon>
        <taxon>Hypoxylon</taxon>
    </lineage>
</organism>